<accession>A0ABX0SRG1</accession>
<reference evidence="1 2" key="1">
    <citation type="submission" date="2020-03" db="EMBL/GenBank/DDBJ databases">
        <title>Sequencing the genomes of 1000 actinobacteria strains.</title>
        <authorList>
            <person name="Klenk H.-P."/>
        </authorList>
    </citation>
    <scope>NUCLEOTIDE SEQUENCE [LARGE SCALE GENOMIC DNA]</scope>
    <source>
        <strain evidence="1 2">DSM 45668</strain>
    </source>
</reference>
<dbReference type="EMBL" id="JAANOU010000001">
    <property type="protein sequence ID" value="NIH78517.1"/>
    <property type="molecule type" value="Genomic_DNA"/>
</dbReference>
<keyword evidence="2" id="KW-1185">Reference proteome</keyword>
<organism evidence="1 2">
    <name type="scientific">Amycolatopsis viridis</name>
    <dbReference type="NCBI Taxonomy" id="185678"/>
    <lineage>
        <taxon>Bacteria</taxon>
        <taxon>Bacillati</taxon>
        <taxon>Actinomycetota</taxon>
        <taxon>Actinomycetes</taxon>
        <taxon>Pseudonocardiales</taxon>
        <taxon>Pseudonocardiaceae</taxon>
        <taxon>Amycolatopsis</taxon>
    </lineage>
</organism>
<gene>
    <name evidence="1" type="ORF">FHX46_001047</name>
</gene>
<protein>
    <recommendedName>
        <fullName evidence="3">DUF1963 domain-containing protein</fullName>
    </recommendedName>
</protein>
<dbReference type="Gene3D" id="2.30.320.10">
    <property type="entry name" value="YwqG-like"/>
    <property type="match status" value="1"/>
</dbReference>
<dbReference type="InterPro" id="IPR035948">
    <property type="entry name" value="YwqG-like_sf"/>
</dbReference>
<dbReference type="RefSeq" id="WP_167111154.1">
    <property type="nucleotide sequence ID" value="NZ_JAANOU010000001.1"/>
</dbReference>
<proteinExistence type="predicted"/>
<evidence type="ECO:0000313" key="2">
    <source>
        <dbReference type="Proteomes" id="UP000754495"/>
    </source>
</evidence>
<comment type="caution">
    <text evidence="1">The sequence shown here is derived from an EMBL/GenBank/DDBJ whole genome shotgun (WGS) entry which is preliminary data.</text>
</comment>
<evidence type="ECO:0008006" key="3">
    <source>
        <dbReference type="Google" id="ProtNLM"/>
    </source>
</evidence>
<dbReference type="Proteomes" id="UP000754495">
    <property type="component" value="Unassembled WGS sequence"/>
</dbReference>
<name>A0ABX0SRG1_9PSEU</name>
<sequence>MTRTSDAPPVDLAQVVPGIEAHVRHAVRLHPRPGRPGLRDSHIGGPLLWPASEPWPRCGQSPYCALGPDDPMIVVAQLTAADFPEIAFPDGADLVQVLWCGGYHGAPEGAEPVRVFWRRAADVRQALAEQPTPAPELSAQRLVPRPCVLDPERVVEYPWYEELPDDLLERLRAWETPYPDEEWYPPLYDEVATAPGFKVGGSMGWWTTDMPEELVCPTCQAPSVLLLQLDTHEWCPHLEWDPHRVSRWQPLEERHLVAHTAEYQQACEPTGASIGRASHGGVFVCSAAPDHPATFYGQ</sequence>
<evidence type="ECO:0000313" key="1">
    <source>
        <dbReference type="EMBL" id="NIH78517.1"/>
    </source>
</evidence>
<dbReference type="SUPFAM" id="SSF103032">
    <property type="entry name" value="Hypothetical protein YwqG"/>
    <property type="match status" value="1"/>
</dbReference>